<dbReference type="AlphaFoldDB" id="A0A1S8B1U9"/>
<dbReference type="SUPFAM" id="SSF51735">
    <property type="entry name" value="NAD(P)-binding Rossmann-fold domains"/>
    <property type="match status" value="1"/>
</dbReference>
<proteinExistence type="inferred from homology"/>
<evidence type="ECO:0000313" key="4">
    <source>
        <dbReference type="EMBL" id="OMP81338.1"/>
    </source>
</evidence>
<dbReference type="EMBL" id="MSZU01000115">
    <property type="protein sequence ID" value="OMP81338.1"/>
    <property type="molecule type" value="Genomic_DNA"/>
</dbReference>
<feature type="domain" description="3-beta hydroxysteroid dehydrogenase/isomerase" evidence="3">
    <location>
        <begin position="190"/>
        <end position="330"/>
    </location>
</feature>
<protein>
    <submittedName>
        <fullName evidence="4">Sterol-4-alpha-carboxylate 3-dehydrogenase, decarboxylating</fullName>
    </submittedName>
</protein>
<evidence type="ECO:0000313" key="5">
    <source>
        <dbReference type="Proteomes" id="UP000190776"/>
    </source>
</evidence>
<keyword evidence="2" id="KW-0560">Oxidoreductase</keyword>
<evidence type="ECO:0000256" key="1">
    <source>
        <dbReference type="ARBA" id="ARBA00009219"/>
    </source>
</evidence>
<comment type="caution">
    <text evidence="4">The sequence shown here is derived from an EMBL/GenBank/DDBJ whole genome shotgun (WGS) entry which is preliminary data.</text>
</comment>
<gene>
    <name evidence="4" type="ORF">BK809_0002331</name>
</gene>
<comment type="similarity">
    <text evidence="1">Belongs to the 3-beta-HSD family.</text>
</comment>
<dbReference type="STRING" id="420778.A0A1S8B1U9"/>
<dbReference type="GO" id="GO:0006694">
    <property type="term" value="P:steroid biosynthetic process"/>
    <property type="evidence" value="ECO:0007669"/>
    <property type="project" value="InterPro"/>
</dbReference>
<dbReference type="GO" id="GO:0016616">
    <property type="term" value="F:oxidoreductase activity, acting on the CH-OH group of donors, NAD or NADP as acceptor"/>
    <property type="evidence" value="ECO:0007669"/>
    <property type="project" value="InterPro"/>
</dbReference>
<dbReference type="PANTHER" id="PTHR43245:SF51">
    <property type="entry name" value="SHORT CHAIN DEHYDROGENASE_REDUCTASE FAMILY 42E, MEMBER 2"/>
    <property type="match status" value="1"/>
</dbReference>
<dbReference type="Gene3D" id="3.40.50.720">
    <property type="entry name" value="NAD(P)-binding Rossmann-like Domain"/>
    <property type="match status" value="2"/>
</dbReference>
<name>A0A1S8B1U9_9PEZI</name>
<organism evidence="4 5">
    <name type="scientific">Diplodia seriata</name>
    <dbReference type="NCBI Taxonomy" id="420778"/>
    <lineage>
        <taxon>Eukaryota</taxon>
        <taxon>Fungi</taxon>
        <taxon>Dikarya</taxon>
        <taxon>Ascomycota</taxon>
        <taxon>Pezizomycotina</taxon>
        <taxon>Dothideomycetes</taxon>
        <taxon>Dothideomycetes incertae sedis</taxon>
        <taxon>Botryosphaeriales</taxon>
        <taxon>Botryosphaeriaceae</taxon>
        <taxon>Diplodia</taxon>
    </lineage>
</organism>
<reference evidence="4 5" key="1">
    <citation type="submission" date="2017-01" db="EMBL/GenBank/DDBJ databases">
        <title>Draft genome sequence of Diplodia seriata F98.1, a fungal species involved in grapevine trunk diseases.</title>
        <authorList>
            <person name="Robert-Siegwald G."/>
            <person name="Vallet J."/>
            <person name="Abou-Mansour E."/>
            <person name="Xu J."/>
            <person name="Rey P."/>
            <person name="Bertsch C."/>
            <person name="Rego C."/>
            <person name="Larignon P."/>
            <person name="Fontaine F."/>
            <person name="Lebrun M.-H."/>
        </authorList>
    </citation>
    <scope>NUCLEOTIDE SEQUENCE [LARGE SCALE GENOMIC DNA]</scope>
    <source>
        <strain evidence="4 5">F98.1</strain>
    </source>
</reference>
<dbReference type="OrthoDB" id="331544at2759"/>
<dbReference type="Pfam" id="PF01073">
    <property type="entry name" value="3Beta_HSD"/>
    <property type="match status" value="2"/>
</dbReference>
<dbReference type="Proteomes" id="UP000190776">
    <property type="component" value="Unassembled WGS sequence"/>
</dbReference>
<dbReference type="InterPro" id="IPR050177">
    <property type="entry name" value="Lipid_A_modif_metabolic_enz"/>
</dbReference>
<dbReference type="InterPro" id="IPR036291">
    <property type="entry name" value="NAD(P)-bd_dom_sf"/>
</dbReference>
<accession>A0A1S8B1U9</accession>
<dbReference type="InterPro" id="IPR002225">
    <property type="entry name" value="3Beta_OHSteriod_DH/Estase"/>
</dbReference>
<dbReference type="PANTHER" id="PTHR43245">
    <property type="entry name" value="BIFUNCTIONAL POLYMYXIN RESISTANCE PROTEIN ARNA"/>
    <property type="match status" value="1"/>
</dbReference>
<feature type="domain" description="3-beta hydroxysteroid dehydrogenase/isomerase" evidence="3">
    <location>
        <begin position="16"/>
        <end position="169"/>
    </location>
</feature>
<sequence>MTVADPPMDREKQHILITGGCGFLGRHIVSAFVSQHPSHEYTVVDVGLASSHPGCSNVRYIQVDIRDREAVRRILTATRPTAVVHSAGIVPAGASRYSQRDRKRVFEVNVDGTRNVLNAARECGSVTAFVYTSSSTVLGDDLSRQVPNASEQFEDARKKRWIYGESKVITILTPFMTPGSAAMLMFPLQTHAENLVLAANSPSTPRPFLTTALRPSVLFGPGDTNLLPPIHALIATRVATTVTLGSGFNLYDVTYVTNAADAHVLAVHNLFLAAAIPSTPLSPALSDYHDDGAPPSAAGLPIFITNASPVPFRDFCRAVWARFDHHPPFEVRVPVPVARALGSLADTVSWVLSGGGLWRSPHFSLSRGAVEDAVGVRYASGKRARHVLGYIPRIGLTEGLDLACEVSRFVFPASFPCFQGRRNGVREDGKLRFWFILRWETSLS</sequence>
<evidence type="ECO:0000256" key="2">
    <source>
        <dbReference type="ARBA" id="ARBA00023002"/>
    </source>
</evidence>
<evidence type="ECO:0000259" key="3">
    <source>
        <dbReference type="Pfam" id="PF01073"/>
    </source>
</evidence>